<dbReference type="AlphaFoldDB" id="A0AAV9SR92"/>
<feature type="region of interest" description="Disordered" evidence="1">
    <location>
        <begin position="68"/>
        <end position="105"/>
    </location>
</feature>
<dbReference type="EMBL" id="JAHHUM010000005">
    <property type="protein sequence ID" value="KAK5624052.1"/>
    <property type="molecule type" value="Genomic_DNA"/>
</dbReference>
<name>A0AAV9SR92_9TELE</name>
<keyword evidence="3" id="KW-1185">Reference proteome</keyword>
<comment type="caution">
    <text evidence="2">The sequence shown here is derived from an EMBL/GenBank/DDBJ whole genome shotgun (WGS) entry which is preliminary data.</text>
</comment>
<feature type="region of interest" description="Disordered" evidence="1">
    <location>
        <begin position="1"/>
        <end position="22"/>
    </location>
</feature>
<evidence type="ECO:0000256" key="1">
    <source>
        <dbReference type="SAM" id="MobiDB-lite"/>
    </source>
</evidence>
<sequence length="126" mass="13586">MEKAGNSWQPPRLARGEEGFFPDPRILHTIEAKRQRALGEIAASMRRSPGPCSTRLSTEAQHSFLAHGFAPDQPSPLLLTHNPVPGPVPEGFMNEPPPHPDPVPGPFPESLVITCPYVAGPLIACP</sequence>
<protein>
    <submittedName>
        <fullName evidence="2">Uncharacterized protein</fullName>
    </submittedName>
</protein>
<reference evidence="2 3" key="1">
    <citation type="submission" date="2021-06" db="EMBL/GenBank/DDBJ databases">
        <authorList>
            <person name="Palmer J.M."/>
        </authorList>
    </citation>
    <scope>NUCLEOTIDE SEQUENCE [LARGE SCALE GENOMIC DNA]</scope>
    <source>
        <strain evidence="2 3">MEX-2019</strain>
        <tissue evidence="2">Muscle</tissue>
    </source>
</reference>
<evidence type="ECO:0000313" key="3">
    <source>
        <dbReference type="Proteomes" id="UP001311232"/>
    </source>
</evidence>
<organism evidence="2 3">
    <name type="scientific">Crenichthys baileyi</name>
    <name type="common">White River springfish</name>
    <dbReference type="NCBI Taxonomy" id="28760"/>
    <lineage>
        <taxon>Eukaryota</taxon>
        <taxon>Metazoa</taxon>
        <taxon>Chordata</taxon>
        <taxon>Craniata</taxon>
        <taxon>Vertebrata</taxon>
        <taxon>Euteleostomi</taxon>
        <taxon>Actinopterygii</taxon>
        <taxon>Neopterygii</taxon>
        <taxon>Teleostei</taxon>
        <taxon>Neoteleostei</taxon>
        <taxon>Acanthomorphata</taxon>
        <taxon>Ovalentaria</taxon>
        <taxon>Atherinomorphae</taxon>
        <taxon>Cyprinodontiformes</taxon>
        <taxon>Goodeidae</taxon>
        <taxon>Crenichthys</taxon>
    </lineage>
</organism>
<evidence type="ECO:0000313" key="2">
    <source>
        <dbReference type="EMBL" id="KAK5624052.1"/>
    </source>
</evidence>
<feature type="compositionally biased region" description="Pro residues" evidence="1">
    <location>
        <begin position="95"/>
        <end position="105"/>
    </location>
</feature>
<accession>A0AAV9SR92</accession>
<gene>
    <name evidence="2" type="ORF">CRENBAI_017729</name>
</gene>
<proteinExistence type="predicted"/>
<dbReference type="Proteomes" id="UP001311232">
    <property type="component" value="Unassembled WGS sequence"/>
</dbReference>